<reference evidence="2" key="1">
    <citation type="journal article" date="2020" name="Stud. Mycol.">
        <title>101 Dothideomycetes genomes: a test case for predicting lifestyles and emergence of pathogens.</title>
        <authorList>
            <person name="Haridas S."/>
            <person name="Albert R."/>
            <person name="Binder M."/>
            <person name="Bloem J."/>
            <person name="Labutti K."/>
            <person name="Salamov A."/>
            <person name="Andreopoulos B."/>
            <person name="Baker S."/>
            <person name="Barry K."/>
            <person name="Bills G."/>
            <person name="Bluhm B."/>
            <person name="Cannon C."/>
            <person name="Castanera R."/>
            <person name="Culley D."/>
            <person name="Daum C."/>
            <person name="Ezra D."/>
            <person name="Gonzalez J."/>
            <person name="Henrissat B."/>
            <person name="Kuo A."/>
            <person name="Liang C."/>
            <person name="Lipzen A."/>
            <person name="Lutzoni F."/>
            <person name="Magnuson J."/>
            <person name="Mondo S."/>
            <person name="Nolan M."/>
            <person name="Ohm R."/>
            <person name="Pangilinan J."/>
            <person name="Park H.-J."/>
            <person name="Ramirez L."/>
            <person name="Alfaro M."/>
            <person name="Sun H."/>
            <person name="Tritt A."/>
            <person name="Yoshinaga Y."/>
            <person name="Zwiers L.-H."/>
            <person name="Turgeon B."/>
            <person name="Goodwin S."/>
            <person name="Spatafora J."/>
            <person name="Crous P."/>
            <person name="Grigoriev I."/>
        </authorList>
    </citation>
    <scope>NUCLEOTIDE SEQUENCE</scope>
    <source>
        <strain evidence="2">CBS 119925</strain>
    </source>
</reference>
<dbReference type="EMBL" id="MU006582">
    <property type="protein sequence ID" value="KAF2745534.1"/>
    <property type="molecule type" value="Genomic_DNA"/>
</dbReference>
<gene>
    <name evidence="2" type="ORF">M011DRAFT_469588</name>
</gene>
<dbReference type="Proteomes" id="UP000799440">
    <property type="component" value="Unassembled WGS sequence"/>
</dbReference>
<sequence>MQNSVFDIFTTLAILPYSSPNSQRHPGMDRPDLVLNFLEAWCCLLFRCLPPTLLRQYLPEHVDAVKEGKEANQALNVANPLDNGETENPREFVDLYESEDPLVLEYLHELERKRRPEPPTVVIQQPAIPPEVLEPPGLAQRLGLTPATLVLIGAVAVMGIVLVKRGPASVGRPR</sequence>
<dbReference type="OrthoDB" id="5412936at2759"/>
<accession>A0A6A6V735</accession>
<evidence type="ECO:0000313" key="2">
    <source>
        <dbReference type="EMBL" id="KAF2745534.1"/>
    </source>
</evidence>
<evidence type="ECO:0000256" key="1">
    <source>
        <dbReference type="SAM" id="Phobius"/>
    </source>
</evidence>
<name>A0A6A6V735_9PLEO</name>
<keyword evidence="3" id="KW-1185">Reference proteome</keyword>
<proteinExistence type="predicted"/>
<keyword evidence="1" id="KW-0472">Membrane</keyword>
<protein>
    <submittedName>
        <fullName evidence="2">Uncharacterized protein</fullName>
    </submittedName>
</protein>
<dbReference type="AlphaFoldDB" id="A0A6A6V735"/>
<keyword evidence="1" id="KW-1133">Transmembrane helix</keyword>
<keyword evidence="1" id="KW-0812">Transmembrane</keyword>
<organism evidence="2 3">
    <name type="scientific">Sporormia fimetaria CBS 119925</name>
    <dbReference type="NCBI Taxonomy" id="1340428"/>
    <lineage>
        <taxon>Eukaryota</taxon>
        <taxon>Fungi</taxon>
        <taxon>Dikarya</taxon>
        <taxon>Ascomycota</taxon>
        <taxon>Pezizomycotina</taxon>
        <taxon>Dothideomycetes</taxon>
        <taxon>Pleosporomycetidae</taxon>
        <taxon>Pleosporales</taxon>
        <taxon>Sporormiaceae</taxon>
        <taxon>Sporormia</taxon>
    </lineage>
</organism>
<feature type="transmembrane region" description="Helical" evidence="1">
    <location>
        <begin position="142"/>
        <end position="163"/>
    </location>
</feature>
<evidence type="ECO:0000313" key="3">
    <source>
        <dbReference type="Proteomes" id="UP000799440"/>
    </source>
</evidence>